<keyword evidence="4" id="KW-0255">Endonuclease</keyword>
<dbReference type="GO" id="GO:0003964">
    <property type="term" value="F:RNA-directed DNA polymerase activity"/>
    <property type="evidence" value="ECO:0007669"/>
    <property type="project" value="UniProtKB-KW"/>
</dbReference>
<proteinExistence type="predicted"/>
<dbReference type="InterPro" id="IPR051320">
    <property type="entry name" value="Viral_Replic_Matur_Polypro"/>
</dbReference>
<keyword evidence="6" id="KW-0695">RNA-directed DNA polymerase</keyword>
<keyword evidence="3" id="KW-0540">Nuclease</keyword>
<keyword evidence="1" id="KW-0808">Transferase</keyword>
<evidence type="ECO:0000256" key="3">
    <source>
        <dbReference type="ARBA" id="ARBA00022722"/>
    </source>
</evidence>
<name>A0A9W7J445_HIBTR</name>
<reference evidence="8" key="1">
    <citation type="submission" date="2023-05" db="EMBL/GenBank/DDBJ databases">
        <title>Genome and transcriptome analyses reveal genes involved in the formation of fine ridges on petal epidermal cells in Hibiscus trionum.</title>
        <authorList>
            <person name="Koshimizu S."/>
            <person name="Masuda S."/>
            <person name="Ishii T."/>
            <person name="Shirasu K."/>
            <person name="Hoshino A."/>
            <person name="Arita M."/>
        </authorList>
    </citation>
    <scope>NUCLEOTIDE SEQUENCE</scope>
    <source>
        <strain evidence="8">Hamamatsu line</strain>
    </source>
</reference>
<feature type="domain" description="Reverse transcriptase RNase H-like" evidence="7">
    <location>
        <begin position="11"/>
        <end position="97"/>
    </location>
</feature>
<protein>
    <recommendedName>
        <fullName evidence="7">Reverse transcriptase RNase H-like domain-containing protein</fullName>
    </recommendedName>
</protein>
<sequence length="102" mass="11702">MCNAPVLALPDFSKTFCLEIDASSRGIRVVLTQEGRPLAYLSKALRPRHADLSIYEKEYLAILMDVTKWKHYFEGATFIIKTDHEPLKHLLEQKLSTAIQKK</sequence>
<dbReference type="Gene3D" id="3.10.20.370">
    <property type="match status" value="1"/>
</dbReference>
<evidence type="ECO:0000313" key="9">
    <source>
        <dbReference type="Proteomes" id="UP001165190"/>
    </source>
</evidence>
<organism evidence="8 9">
    <name type="scientific">Hibiscus trionum</name>
    <name type="common">Flower of an hour</name>
    <dbReference type="NCBI Taxonomy" id="183268"/>
    <lineage>
        <taxon>Eukaryota</taxon>
        <taxon>Viridiplantae</taxon>
        <taxon>Streptophyta</taxon>
        <taxon>Embryophyta</taxon>
        <taxon>Tracheophyta</taxon>
        <taxon>Spermatophyta</taxon>
        <taxon>Magnoliopsida</taxon>
        <taxon>eudicotyledons</taxon>
        <taxon>Gunneridae</taxon>
        <taxon>Pentapetalae</taxon>
        <taxon>rosids</taxon>
        <taxon>malvids</taxon>
        <taxon>Malvales</taxon>
        <taxon>Malvaceae</taxon>
        <taxon>Malvoideae</taxon>
        <taxon>Hibiscus</taxon>
    </lineage>
</organism>
<keyword evidence="5" id="KW-0378">Hydrolase</keyword>
<keyword evidence="2" id="KW-0548">Nucleotidyltransferase</keyword>
<gene>
    <name evidence="8" type="ORF">HRI_004443700</name>
</gene>
<comment type="caution">
    <text evidence="8">The sequence shown here is derived from an EMBL/GenBank/DDBJ whole genome shotgun (WGS) entry which is preliminary data.</text>
</comment>
<dbReference type="OrthoDB" id="1931077at2759"/>
<dbReference type="GO" id="GO:0016787">
    <property type="term" value="F:hydrolase activity"/>
    <property type="evidence" value="ECO:0007669"/>
    <property type="project" value="UniProtKB-KW"/>
</dbReference>
<dbReference type="PANTHER" id="PTHR33064">
    <property type="entry name" value="POL PROTEIN"/>
    <property type="match status" value="1"/>
</dbReference>
<dbReference type="PANTHER" id="PTHR33064:SF40">
    <property type="entry name" value="REVERSE TRANSCRIPTASE_RETROTRANSPOSON-DERIVED PROTEIN RNASE H-LIKE DOMAIN-CONTAINING PROTEIN"/>
    <property type="match status" value="1"/>
</dbReference>
<keyword evidence="9" id="KW-1185">Reference proteome</keyword>
<dbReference type="Proteomes" id="UP001165190">
    <property type="component" value="Unassembled WGS sequence"/>
</dbReference>
<dbReference type="AlphaFoldDB" id="A0A9W7J445"/>
<evidence type="ECO:0000313" key="8">
    <source>
        <dbReference type="EMBL" id="GMJ07745.1"/>
    </source>
</evidence>
<dbReference type="Pfam" id="PF17917">
    <property type="entry name" value="RT_RNaseH"/>
    <property type="match status" value="1"/>
</dbReference>
<evidence type="ECO:0000259" key="7">
    <source>
        <dbReference type="Pfam" id="PF17917"/>
    </source>
</evidence>
<dbReference type="GO" id="GO:0004519">
    <property type="term" value="F:endonuclease activity"/>
    <property type="evidence" value="ECO:0007669"/>
    <property type="project" value="UniProtKB-KW"/>
</dbReference>
<dbReference type="EMBL" id="BSYR01000048">
    <property type="protein sequence ID" value="GMJ07745.1"/>
    <property type="molecule type" value="Genomic_DNA"/>
</dbReference>
<accession>A0A9W7J445</accession>
<evidence type="ECO:0000256" key="1">
    <source>
        <dbReference type="ARBA" id="ARBA00022679"/>
    </source>
</evidence>
<evidence type="ECO:0000256" key="2">
    <source>
        <dbReference type="ARBA" id="ARBA00022695"/>
    </source>
</evidence>
<dbReference type="SUPFAM" id="SSF56672">
    <property type="entry name" value="DNA/RNA polymerases"/>
    <property type="match status" value="1"/>
</dbReference>
<evidence type="ECO:0000256" key="4">
    <source>
        <dbReference type="ARBA" id="ARBA00022759"/>
    </source>
</evidence>
<dbReference type="InterPro" id="IPR041373">
    <property type="entry name" value="RT_RNaseH"/>
</dbReference>
<evidence type="ECO:0000256" key="5">
    <source>
        <dbReference type="ARBA" id="ARBA00022801"/>
    </source>
</evidence>
<dbReference type="InterPro" id="IPR043502">
    <property type="entry name" value="DNA/RNA_pol_sf"/>
</dbReference>
<evidence type="ECO:0000256" key="6">
    <source>
        <dbReference type="ARBA" id="ARBA00022918"/>
    </source>
</evidence>